<reference evidence="4 5" key="2">
    <citation type="submission" date="2019-06" db="EMBL/GenBank/DDBJ databases">
        <title>Co-occurence of chitin degradation, pigmentation and bioactivity in marine Pseudoalteromonas.</title>
        <authorList>
            <person name="Sonnenschein E.C."/>
            <person name="Bech P.K."/>
        </authorList>
    </citation>
    <scope>NUCLEOTIDE SEQUENCE [LARGE SCALE GENOMIC DNA]</scope>
    <source>
        <strain evidence="5">S2231</strain>
        <strain evidence="2 4">S2233</strain>
    </source>
</reference>
<evidence type="ECO:0000313" key="5">
    <source>
        <dbReference type="Proteomes" id="UP000307706"/>
    </source>
</evidence>
<dbReference type="AlphaFoldDB" id="A0A5S3XS33"/>
<feature type="signal peptide" evidence="1">
    <location>
        <begin position="1"/>
        <end position="18"/>
    </location>
</feature>
<evidence type="ECO:0008006" key="6">
    <source>
        <dbReference type="Google" id="ProtNLM"/>
    </source>
</evidence>
<proteinExistence type="predicted"/>
<protein>
    <recommendedName>
        <fullName evidence="6">DUF1579 domain-containing protein</fullName>
    </recommendedName>
</protein>
<evidence type="ECO:0000313" key="2">
    <source>
        <dbReference type="EMBL" id="TMP44338.1"/>
    </source>
</evidence>
<reference evidence="4 5" key="1">
    <citation type="submission" date="2017-12" db="EMBL/GenBank/DDBJ databases">
        <authorList>
            <person name="Paulsen S."/>
            <person name="Gram L.K."/>
        </authorList>
    </citation>
    <scope>NUCLEOTIDE SEQUENCE [LARGE SCALE GENOMIC DNA]</scope>
    <source>
        <strain evidence="3 5">S2231</strain>
        <strain evidence="2 4">S2233</strain>
    </source>
</reference>
<accession>A0A5S3XS33</accession>
<evidence type="ECO:0000313" key="4">
    <source>
        <dbReference type="Proteomes" id="UP000305730"/>
    </source>
</evidence>
<feature type="chain" id="PRO_5024413343" description="DUF1579 domain-containing protein" evidence="1">
    <location>
        <begin position="19"/>
        <end position="162"/>
    </location>
</feature>
<dbReference type="RefSeq" id="WP_138595913.1">
    <property type="nucleotide sequence ID" value="NZ_PNCK01000022.1"/>
</dbReference>
<comment type="caution">
    <text evidence="3">The sequence shown here is derived from an EMBL/GenBank/DDBJ whole genome shotgun (WGS) entry which is preliminary data.</text>
</comment>
<keyword evidence="4" id="KW-1185">Reference proteome</keyword>
<dbReference type="Proteomes" id="UP000305730">
    <property type="component" value="Unassembled WGS sequence"/>
</dbReference>
<dbReference type="Proteomes" id="UP000307706">
    <property type="component" value="Unassembled WGS sequence"/>
</dbReference>
<dbReference type="OrthoDB" id="8902597at2"/>
<sequence>MKWFLVVLSCLCACGVSAKCDDKAYREFDFWLGDWQVYTPDGKLAGRNIITVDYNHCVIKERYTSVSGYQGESLGIYDITRKLWHQTWVDNTGLLLQLEGNLQGNVMVLTGSDFDKAGNYLEERITWTPNADGTVRQVWKTKALDQKWQVIFDGLYVKKAEK</sequence>
<organism evidence="3 5">
    <name type="scientific">Pseudoalteromonas citrea</name>
    <dbReference type="NCBI Taxonomy" id="43655"/>
    <lineage>
        <taxon>Bacteria</taxon>
        <taxon>Pseudomonadati</taxon>
        <taxon>Pseudomonadota</taxon>
        <taxon>Gammaproteobacteria</taxon>
        <taxon>Alteromonadales</taxon>
        <taxon>Pseudoalteromonadaceae</taxon>
        <taxon>Pseudoalteromonas</taxon>
    </lineage>
</organism>
<name>A0A5S3XS33_9GAMM</name>
<evidence type="ECO:0000256" key="1">
    <source>
        <dbReference type="SAM" id="SignalP"/>
    </source>
</evidence>
<evidence type="ECO:0000313" key="3">
    <source>
        <dbReference type="EMBL" id="TMP60767.1"/>
    </source>
</evidence>
<gene>
    <name evidence="3" type="ORF">CWB96_06120</name>
    <name evidence="2" type="ORF">CWB97_06545</name>
</gene>
<keyword evidence="1" id="KW-0732">Signal</keyword>
<dbReference type="EMBL" id="PNCK01000022">
    <property type="protein sequence ID" value="TMP44338.1"/>
    <property type="molecule type" value="Genomic_DNA"/>
</dbReference>
<dbReference type="EMBL" id="PNCL01000022">
    <property type="protein sequence ID" value="TMP60767.1"/>
    <property type="molecule type" value="Genomic_DNA"/>
</dbReference>
<reference evidence="3" key="3">
    <citation type="submission" date="2019-09" db="EMBL/GenBank/DDBJ databases">
        <title>Co-occurence of chitin degradation, pigmentation and bioactivity in marine Pseudoalteromonas.</title>
        <authorList>
            <person name="Sonnenschein E.C."/>
            <person name="Bech P.K."/>
        </authorList>
    </citation>
    <scope>NUCLEOTIDE SEQUENCE</scope>
    <source>
        <strain evidence="3">S2231</strain>
    </source>
</reference>